<evidence type="ECO:0000313" key="1">
    <source>
        <dbReference type="EMBL" id="KAF0252010.1"/>
    </source>
</evidence>
<organism evidence="1 2">
    <name type="scientific">Pseudomonas putida</name>
    <name type="common">Arthrobacter siderocapsulatus</name>
    <dbReference type="NCBI Taxonomy" id="303"/>
    <lineage>
        <taxon>Bacteria</taxon>
        <taxon>Pseudomonadati</taxon>
        <taxon>Pseudomonadota</taxon>
        <taxon>Gammaproteobacteria</taxon>
        <taxon>Pseudomonadales</taxon>
        <taxon>Pseudomonadaceae</taxon>
        <taxon>Pseudomonas</taxon>
    </lineage>
</organism>
<proteinExistence type="predicted"/>
<evidence type="ECO:0000313" key="2">
    <source>
        <dbReference type="Proteomes" id="UP000442695"/>
    </source>
</evidence>
<comment type="caution">
    <text evidence="1">The sequence shown here is derived from an EMBL/GenBank/DDBJ whole genome shotgun (WGS) entry which is preliminary data.</text>
</comment>
<dbReference type="AlphaFoldDB" id="A0A7V8EBY0"/>
<dbReference type="EMBL" id="WOWR01000048">
    <property type="protein sequence ID" value="KAF0252010.1"/>
    <property type="molecule type" value="Genomic_DNA"/>
</dbReference>
<dbReference type="Proteomes" id="UP000442695">
    <property type="component" value="Unassembled WGS sequence"/>
</dbReference>
<dbReference type="RefSeq" id="WP_156859649.1">
    <property type="nucleotide sequence ID" value="NZ_WOWR01000048.1"/>
</dbReference>
<protein>
    <submittedName>
        <fullName evidence="1">Uncharacterized protein</fullName>
    </submittedName>
</protein>
<reference evidence="1 2" key="1">
    <citation type="submission" date="2019-12" db="EMBL/GenBank/DDBJ databases">
        <authorList>
            <person name="Woiski C."/>
        </authorList>
    </citation>
    <scope>NUCLEOTIDE SEQUENCE [LARGE SCALE GENOMIC DNA]</scope>
    <source>
        <strain evidence="1 2">BOE100</strain>
    </source>
</reference>
<sequence>MAPSLPNGIFKLTDDEYATVMYELVTKPARTHQLKERERFESKLLDVIKAYWKPGPEKESAAIALVDFSDEGRVVVSLYKKASGCKTDIVVSNSTQELRKRQFLWAKVVVNEVGDTNEKHFELITDPNHSYTVYSKNLIDEFTIPVRIDSLSNIKFLYQDHPYIT</sequence>
<gene>
    <name evidence="1" type="ORF">GN299_25560</name>
</gene>
<name>A0A7V8EBY0_PSEPU</name>
<accession>A0A7V8EBY0</accession>